<feature type="transmembrane region" description="Helical" evidence="4">
    <location>
        <begin position="90"/>
        <end position="109"/>
    </location>
</feature>
<accession>A0AAE9ZHQ1</accession>
<reference evidence="6" key="1">
    <citation type="submission" date="2023-02" db="EMBL/GenBank/DDBJ databases">
        <title>Genome sequence of Hyphococcus flavus.</title>
        <authorList>
            <person name="Rong J.-C."/>
            <person name="Zhao Q."/>
            <person name="Yi M."/>
            <person name="Wu J.-Y."/>
        </authorList>
    </citation>
    <scope>NUCLEOTIDE SEQUENCE</scope>
    <source>
        <strain evidence="6">MCCC 1K03223</strain>
    </source>
</reference>
<sequence>MTDILVRGAGAGMSLLVAAAFISKFSLNWRRILGASLAVSTGAYILVSLPALNGALEPVMPALIVLAMFGPIAFWWFFLTLFDDNFVWRWPLFIPLAARIIFLAAYYLAEPTSLFSAISFVIWRAVILFMYGHAIFTALRYAQDDLIEGRRRFRVIFAILVSIVGLAIVYVETTNADLVLTPQLSLVHATIITLITLGFGAWLLAARNEVLDGLQRGEAEAANTRSFVPAADQTAYEKLTALMREEIWRQEGLSVSLLAEKVEVPEHQLRKLINGVLGFRNFSAYLNEYRIDAAKTALADPAQARRQILQLAHELGYASITPFNRAFKEATGLTPSEFRKKSLNEG</sequence>
<dbReference type="SUPFAM" id="SSF46689">
    <property type="entry name" value="Homeodomain-like"/>
    <property type="match status" value="1"/>
</dbReference>
<proteinExistence type="predicted"/>
<dbReference type="KEGG" id="hfl:PUV54_10670"/>
<dbReference type="EMBL" id="CP118166">
    <property type="protein sequence ID" value="WDI30420.1"/>
    <property type="molecule type" value="Genomic_DNA"/>
</dbReference>
<keyword evidence="1" id="KW-0805">Transcription regulation</keyword>
<dbReference type="GO" id="GO:0003700">
    <property type="term" value="F:DNA-binding transcription factor activity"/>
    <property type="evidence" value="ECO:0007669"/>
    <property type="project" value="InterPro"/>
</dbReference>
<feature type="transmembrane region" description="Helical" evidence="4">
    <location>
        <begin position="153"/>
        <end position="171"/>
    </location>
</feature>
<keyword evidence="7" id="KW-1185">Reference proteome</keyword>
<keyword evidence="2" id="KW-0238">DNA-binding</keyword>
<evidence type="ECO:0000256" key="4">
    <source>
        <dbReference type="SAM" id="Phobius"/>
    </source>
</evidence>
<dbReference type="InterPro" id="IPR018062">
    <property type="entry name" value="HTH_AraC-typ_CS"/>
</dbReference>
<keyword evidence="4" id="KW-0812">Transmembrane</keyword>
<feature type="domain" description="HTH araC/xylS-type" evidence="5">
    <location>
        <begin position="237"/>
        <end position="341"/>
    </location>
</feature>
<evidence type="ECO:0000313" key="6">
    <source>
        <dbReference type="EMBL" id="WDI30420.1"/>
    </source>
</evidence>
<dbReference type="AlphaFoldDB" id="A0AAE9ZHQ1"/>
<dbReference type="RefSeq" id="WP_274492222.1">
    <property type="nucleotide sequence ID" value="NZ_CP118166.1"/>
</dbReference>
<dbReference type="SMART" id="SM00342">
    <property type="entry name" value="HTH_ARAC"/>
    <property type="match status" value="1"/>
</dbReference>
<dbReference type="PRINTS" id="PR00032">
    <property type="entry name" value="HTHARAC"/>
</dbReference>
<feature type="transmembrane region" description="Helical" evidence="4">
    <location>
        <begin position="58"/>
        <end position="78"/>
    </location>
</feature>
<dbReference type="Gene3D" id="1.10.10.60">
    <property type="entry name" value="Homeodomain-like"/>
    <property type="match status" value="1"/>
</dbReference>
<dbReference type="PANTHER" id="PTHR43280:SF29">
    <property type="entry name" value="ARAC-FAMILY TRANSCRIPTIONAL REGULATOR"/>
    <property type="match status" value="1"/>
</dbReference>
<dbReference type="InterPro" id="IPR020449">
    <property type="entry name" value="Tscrpt_reg_AraC-type_HTH"/>
</dbReference>
<feature type="transmembrane region" description="Helical" evidence="4">
    <location>
        <begin position="32"/>
        <end position="52"/>
    </location>
</feature>
<evidence type="ECO:0000313" key="7">
    <source>
        <dbReference type="Proteomes" id="UP001214043"/>
    </source>
</evidence>
<keyword evidence="4" id="KW-0472">Membrane</keyword>
<dbReference type="InterPro" id="IPR018060">
    <property type="entry name" value="HTH_AraC"/>
</dbReference>
<dbReference type="Proteomes" id="UP001214043">
    <property type="component" value="Chromosome"/>
</dbReference>
<dbReference type="PROSITE" id="PS00041">
    <property type="entry name" value="HTH_ARAC_FAMILY_1"/>
    <property type="match status" value="1"/>
</dbReference>
<dbReference type="PANTHER" id="PTHR43280">
    <property type="entry name" value="ARAC-FAMILY TRANSCRIPTIONAL REGULATOR"/>
    <property type="match status" value="1"/>
</dbReference>
<dbReference type="Pfam" id="PF12833">
    <property type="entry name" value="HTH_18"/>
    <property type="match status" value="1"/>
</dbReference>
<dbReference type="InterPro" id="IPR009057">
    <property type="entry name" value="Homeodomain-like_sf"/>
</dbReference>
<feature type="transmembrane region" description="Helical" evidence="4">
    <location>
        <begin position="183"/>
        <end position="206"/>
    </location>
</feature>
<keyword evidence="4" id="KW-1133">Transmembrane helix</keyword>
<evidence type="ECO:0000259" key="5">
    <source>
        <dbReference type="PROSITE" id="PS01124"/>
    </source>
</evidence>
<protein>
    <submittedName>
        <fullName evidence="6">AraC family transcriptional regulator</fullName>
    </submittedName>
</protein>
<evidence type="ECO:0000256" key="2">
    <source>
        <dbReference type="ARBA" id="ARBA00023125"/>
    </source>
</evidence>
<dbReference type="PROSITE" id="PS01124">
    <property type="entry name" value="HTH_ARAC_FAMILY_2"/>
    <property type="match status" value="1"/>
</dbReference>
<keyword evidence="3" id="KW-0804">Transcription</keyword>
<organism evidence="6 7">
    <name type="scientific">Hyphococcus flavus</name>
    <dbReference type="NCBI Taxonomy" id="1866326"/>
    <lineage>
        <taxon>Bacteria</taxon>
        <taxon>Pseudomonadati</taxon>
        <taxon>Pseudomonadota</taxon>
        <taxon>Alphaproteobacteria</taxon>
        <taxon>Parvularculales</taxon>
        <taxon>Parvularculaceae</taxon>
        <taxon>Hyphococcus</taxon>
    </lineage>
</organism>
<dbReference type="GO" id="GO:0043565">
    <property type="term" value="F:sequence-specific DNA binding"/>
    <property type="evidence" value="ECO:0007669"/>
    <property type="project" value="InterPro"/>
</dbReference>
<gene>
    <name evidence="6" type="ORF">PUV54_10670</name>
</gene>
<feature type="transmembrane region" description="Helical" evidence="4">
    <location>
        <begin position="121"/>
        <end position="141"/>
    </location>
</feature>
<evidence type="ECO:0000256" key="3">
    <source>
        <dbReference type="ARBA" id="ARBA00023163"/>
    </source>
</evidence>
<evidence type="ECO:0000256" key="1">
    <source>
        <dbReference type="ARBA" id="ARBA00023015"/>
    </source>
</evidence>
<name>A0AAE9ZHQ1_9PROT</name>
<feature type="transmembrane region" description="Helical" evidence="4">
    <location>
        <begin position="6"/>
        <end position="25"/>
    </location>
</feature>